<dbReference type="RefSeq" id="WP_206726932.1">
    <property type="nucleotide sequence ID" value="NZ_CP071090.1"/>
</dbReference>
<evidence type="ECO:0000256" key="1">
    <source>
        <dbReference type="SAM" id="SignalP"/>
    </source>
</evidence>
<accession>A0ABX7P4Q2</accession>
<sequence>MRMDTLKSRRRAAALLLGLSALAGLLPETALALEASALPKDLAPQITLAQYGTSRRVARRTSRRTAARHSGGYGAYGYGAAAVGVGIATIPVGVSYVTALPTGCGATTVNGITYQQCGAVRYRPYYQGETLVYVKE</sequence>
<proteinExistence type="predicted"/>
<feature type="signal peptide" evidence="1">
    <location>
        <begin position="1"/>
        <end position="32"/>
    </location>
</feature>
<feature type="chain" id="PRO_5047467091" evidence="1">
    <location>
        <begin position="33"/>
        <end position="136"/>
    </location>
</feature>
<evidence type="ECO:0000313" key="3">
    <source>
        <dbReference type="Proteomes" id="UP000662747"/>
    </source>
</evidence>
<dbReference type="EMBL" id="CP071090">
    <property type="protein sequence ID" value="QSQ25377.1"/>
    <property type="molecule type" value="Genomic_DNA"/>
</dbReference>
<gene>
    <name evidence="2" type="ORF">JY651_10800</name>
</gene>
<keyword evidence="1" id="KW-0732">Signal</keyword>
<protein>
    <submittedName>
        <fullName evidence="2">Uncharacterized protein</fullName>
    </submittedName>
</protein>
<name>A0ABX7P4Q2_9BACT</name>
<organism evidence="2 3">
    <name type="scientific">Pyxidicoccus parkwayensis</name>
    <dbReference type="NCBI Taxonomy" id="2813578"/>
    <lineage>
        <taxon>Bacteria</taxon>
        <taxon>Pseudomonadati</taxon>
        <taxon>Myxococcota</taxon>
        <taxon>Myxococcia</taxon>
        <taxon>Myxococcales</taxon>
        <taxon>Cystobacterineae</taxon>
        <taxon>Myxococcaceae</taxon>
        <taxon>Pyxidicoccus</taxon>
    </lineage>
</organism>
<reference evidence="2 3" key="1">
    <citation type="submission" date="2021-02" db="EMBL/GenBank/DDBJ databases">
        <title>De Novo genome assembly of isolated myxobacteria.</title>
        <authorList>
            <person name="Stevens D.C."/>
        </authorList>
    </citation>
    <scope>NUCLEOTIDE SEQUENCE [LARGE SCALE GENOMIC DNA]</scope>
    <source>
        <strain evidence="3">SCPEA02</strain>
    </source>
</reference>
<dbReference type="Proteomes" id="UP000662747">
    <property type="component" value="Chromosome"/>
</dbReference>
<keyword evidence="3" id="KW-1185">Reference proteome</keyword>
<evidence type="ECO:0000313" key="2">
    <source>
        <dbReference type="EMBL" id="QSQ25377.1"/>
    </source>
</evidence>